<evidence type="ECO:0000313" key="2">
    <source>
        <dbReference type="Proteomes" id="UP000183868"/>
    </source>
</evidence>
<reference evidence="1 2" key="1">
    <citation type="submission" date="2016-11" db="EMBL/GenBank/DDBJ databases">
        <title>Genomic analysis of Caldithrix abyssi and proposal of a novel bacterial phylum Caldithrichaeota.</title>
        <authorList>
            <person name="Kublanov I."/>
            <person name="Sigalova O."/>
            <person name="Gavrilov S."/>
            <person name="Lebedinsky A."/>
            <person name="Ivanova N."/>
            <person name="Daum C."/>
            <person name="Reddy T."/>
            <person name="Klenk H.P."/>
            <person name="Goker M."/>
            <person name="Reva O."/>
            <person name="Miroshnichenko M."/>
            <person name="Kyprides N."/>
            <person name="Woyke T."/>
            <person name="Gelfand M."/>
        </authorList>
    </citation>
    <scope>NUCLEOTIDE SEQUENCE [LARGE SCALE GENOMIC DNA]</scope>
    <source>
        <strain evidence="1 2">LF13</strain>
    </source>
</reference>
<dbReference type="EMBL" id="CP018099">
    <property type="protein sequence ID" value="APF17271.1"/>
    <property type="molecule type" value="Genomic_DNA"/>
</dbReference>
<gene>
    <name evidence="1" type="ORF">Cabys_520</name>
</gene>
<dbReference type="Proteomes" id="UP000183868">
    <property type="component" value="Chromosome"/>
</dbReference>
<evidence type="ECO:0000313" key="1">
    <source>
        <dbReference type="EMBL" id="APF17271.1"/>
    </source>
</evidence>
<accession>A0A1J1C3P4</accession>
<sequence>MGFASFTKWCCSVHFKPSLHFGANLIPKDETVATNMTPFQG</sequence>
<protein>
    <submittedName>
        <fullName evidence="1">Uncharacterized protein</fullName>
    </submittedName>
</protein>
<dbReference type="AlphaFoldDB" id="A0A1J1C3P4"/>
<proteinExistence type="predicted"/>
<dbReference type="KEGG" id="caby:Cabys_520"/>
<name>A0A1J1C3P4_CALAY</name>
<organism evidence="1 2">
    <name type="scientific">Caldithrix abyssi DSM 13497</name>
    <dbReference type="NCBI Taxonomy" id="880073"/>
    <lineage>
        <taxon>Bacteria</taxon>
        <taxon>Pseudomonadati</taxon>
        <taxon>Calditrichota</taxon>
        <taxon>Calditrichia</taxon>
        <taxon>Calditrichales</taxon>
        <taxon>Calditrichaceae</taxon>
        <taxon>Caldithrix</taxon>
    </lineage>
</organism>